<dbReference type="PROSITE" id="PS00455">
    <property type="entry name" value="AMP_BINDING"/>
    <property type="match status" value="1"/>
</dbReference>
<dbReference type="GO" id="GO:0031956">
    <property type="term" value="F:medium-chain fatty acid-CoA ligase activity"/>
    <property type="evidence" value="ECO:0007669"/>
    <property type="project" value="TreeGrafter"/>
</dbReference>
<comment type="similarity">
    <text evidence="1">Belongs to the ATP-dependent AMP-binding enzyme family.</text>
</comment>
<dbReference type="PANTHER" id="PTHR43201:SF5">
    <property type="entry name" value="MEDIUM-CHAIN ACYL-COA LIGASE ACSF2, MITOCHONDRIAL"/>
    <property type="match status" value="1"/>
</dbReference>
<dbReference type="InterPro" id="IPR045851">
    <property type="entry name" value="AMP-bd_C_sf"/>
</dbReference>
<organism evidence="5 6">
    <name type="scientific">Persicobacter diffluens</name>
    <dbReference type="NCBI Taxonomy" id="981"/>
    <lineage>
        <taxon>Bacteria</taxon>
        <taxon>Pseudomonadati</taxon>
        <taxon>Bacteroidota</taxon>
        <taxon>Cytophagia</taxon>
        <taxon>Cytophagales</taxon>
        <taxon>Persicobacteraceae</taxon>
        <taxon>Persicobacter</taxon>
    </lineage>
</organism>
<dbReference type="PANTHER" id="PTHR43201">
    <property type="entry name" value="ACYL-COA SYNTHETASE"/>
    <property type="match status" value="1"/>
</dbReference>
<keyword evidence="6" id="KW-1185">Reference proteome</keyword>
<dbReference type="Pfam" id="PF00501">
    <property type="entry name" value="AMP-binding"/>
    <property type="match status" value="1"/>
</dbReference>
<dbReference type="InterPro" id="IPR000873">
    <property type="entry name" value="AMP-dep_synth/lig_dom"/>
</dbReference>
<dbReference type="Pfam" id="PF13193">
    <property type="entry name" value="AMP-binding_C"/>
    <property type="match status" value="1"/>
</dbReference>
<evidence type="ECO:0000259" key="4">
    <source>
        <dbReference type="Pfam" id="PF13193"/>
    </source>
</evidence>
<evidence type="ECO:0000313" key="6">
    <source>
        <dbReference type="Proteomes" id="UP001310022"/>
    </source>
</evidence>
<name>A0AAN4W466_9BACT</name>
<comment type="caution">
    <text evidence="5">The sequence shown here is derived from an EMBL/GenBank/DDBJ whole genome shotgun (WGS) entry which is preliminary data.</text>
</comment>
<accession>A0AAN4W466</accession>
<protein>
    <submittedName>
        <fullName evidence="5">ATP-dependent acyl-CoA ligase</fullName>
    </submittedName>
</protein>
<reference evidence="5 6" key="1">
    <citation type="submission" date="2021-12" db="EMBL/GenBank/DDBJ databases">
        <title>Genome sequencing of bacteria with rrn-lacking chromosome and rrn-plasmid.</title>
        <authorList>
            <person name="Anda M."/>
            <person name="Iwasaki W."/>
        </authorList>
    </citation>
    <scope>NUCLEOTIDE SEQUENCE [LARGE SCALE GENOMIC DNA]</scope>
    <source>
        <strain evidence="5 6">NBRC 15940</strain>
    </source>
</reference>
<dbReference type="Gene3D" id="3.30.300.30">
    <property type="match status" value="1"/>
</dbReference>
<evidence type="ECO:0000256" key="1">
    <source>
        <dbReference type="ARBA" id="ARBA00006432"/>
    </source>
</evidence>
<feature type="domain" description="AMP-dependent synthetase/ligase" evidence="3">
    <location>
        <begin position="24"/>
        <end position="381"/>
    </location>
</feature>
<dbReference type="Gene3D" id="3.40.50.12780">
    <property type="entry name" value="N-terminal domain of ligase-like"/>
    <property type="match status" value="1"/>
</dbReference>
<dbReference type="RefSeq" id="WP_338239625.1">
    <property type="nucleotide sequence ID" value="NZ_BQKE01000006.1"/>
</dbReference>
<dbReference type="InterPro" id="IPR025110">
    <property type="entry name" value="AMP-bd_C"/>
</dbReference>
<evidence type="ECO:0000259" key="3">
    <source>
        <dbReference type="Pfam" id="PF00501"/>
    </source>
</evidence>
<gene>
    <name evidence="5" type="ORF">PEDI_51160</name>
</gene>
<evidence type="ECO:0000313" key="5">
    <source>
        <dbReference type="EMBL" id="GJM64564.1"/>
    </source>
</evidence>
<proteinExistence type="inferred from homology"/>
<dbReference type="AlphaFoldDB" id="A0AAN4W466"/>
<evidence type="ECO:0000256" key="2">
    <source>
        <dbReference type="ARBA" id="ARBA00022598"/>
    </source>
</evidence>
<keyword evidence="2 5" id="KW-0436">Ligase</keyword>
<feature type="domain" description="AMP-binding enzyme C-terminal" evidence="4">
    <location>
        <begin position="432"/>
        <end position="507"/>
    </location>
</feature>
<dbReference type="InterPro" id="IPR042099">
    <property type="entry name" value="ANL_N_sf"/>
</dbReference>
<dbReference type="InterPro" id="IPR020845">
    <property type="entry name" value="AMP-binding_CS"/>
</dbReference>
<dbReference type="Proteomes" id="UP001310022">
    <property type="component" value="Unassembled WGS sequence"/>
</dbReference>
<dbReference type="SUPFAM" id="SSF56801">
    <property type="entry name" value="Acetyl-CoA synthetase-like"/>
    <property type="match status" value="1"/>
</dbReference>
<sequence>MEQIQLQRNAWAQFGGMSVTSILDRWVEIQADKTFLIWQPFEGPGRSWTYGQLAQAAQQFAFGLNQRQVKSGDFVLIHMDNCPEFIIAWLACAYIGAIPVTINTRSVAQNVTYFAEVMQPVMAITSELYAPMIHRACSASLPLVITGNVSEKLPKDRLITLFDAIYQQGTLPKIPDIPERDFAVQFTSGTTSRPKPIMWTNGNALWSGKSMSTNMRLRREDRTLLFLPLFHANAQITLLSSLWSGGSVVLQPKFSTSRFWNTVVQHQATWVSAIPFVYKALKDQAVPAQHPLRFMMGLERSPEIEKAFGIQTMALWAMTETLSACIVTDADQPGPAGTIGRPSPFYQVEIRREDGSLAGPGEEGRLYIRGERGLTLFKEYYKHPEITAAAFDASGALDTGDVVRMDEQGWLFYVTRAKDMLRVGGENVAALEIENSINSTGLVQEYAVVGQAHSMLGEVPVAFISLNEKGKALEEEAVKARITQACQQQLADFKVPKAIHIIEHFPHSTLDRIAKNKLREQLPEMVAEQPKKISNK</sequence>
<dbReference type="GO" id="GO:0006631">
    <property type="term" value="P:fatty acid metabolic process"/>
    <property type="evidence" value="ECO:0007669"/>
    <property type="project" value="TreeGrafter"/>
</dbReference>
<dbReference type="EMBL" id="BQKE01000006">
    <property type="protein sequence ID" value="GJM64564.1"/>
    <property type="molecule type" value="Genomic_DNA"/>
</dbReference>